<reference evidence="2" key="1">
    <citation type="submission" date="2017-02" db="UniProtKB">
        <authorList>
            <consortium name="WormBaseParasite"/>
        </authorList>
    </citation>
    <scope>IDENTIFICATION</scope>
</reference>
<name>A0A0M3IDK6_ASCLU</name>
<accession>A0A0M3IDK6</accession>
<dbReference type="AlphaFoldDB" id="A0A0M3IDK6"/>
<proteinExistence type="predicted"/>
<protein>
    <submittedName>
        <fullName evidence="2">Uncharacterized protein</fullName>
    </submittedName>
</protein>
<organism evidence="1 2">
    <name type="scientific">Ascaris lumbricoides</name>
    <name type="common">Giant roundworm</name>
    <dbReference type="NCBI Taxonomy" id="6252"/>
    <lineage>
        <taxon>Eukaryota</taxon>
        <taxon>Metazoa</taxon>
        <taxon>Ecdysozoa</taxon>
        <taxon>Nematoda</taxon>
        <taxon>Chromadorea</taxon>
        <taxon>Rhabditida</taxon>
        <taxon>Spirurina</taxon>
        <taxon>Ascaridomorpha</taxon>
        <taxon>Ascaridoidea</taxon>
        <taxon>Ascarididae</taxon>
        <taxon>Ascaris</taxon>
    </lineage>
</organism>
<evidence type="ECO:0000313" key="1">
    <source>
        <dbReference type="Proteomes" id="UP000036681"/>
    </source>
</evidence>
<keyword evidence="1" id="KW-1185">Reference proteome</keyword>
<sequence length="340" mass="38297">MLYNRILILYPRLVPSNKVQLFTAIQSTPLNTPGTQKMQLSKLSGATPQKDSSVWIAVDTDLSDAIKGYAPARISAPSPRVIEHSSNQQLRELELADKPHSSSFPIGIASRHSFAYCITLTIPHISMQYLNNITKAHRIIFKKKKPMVSNKQMTRIDFIETFHPLSLASAINRKDAIKGYAPARISAPSPRVIEHSSNQQLRELELADKPHSSSFPIDAIKGYAPARISAPSPRVIEHSSNQQLRELELADKPHSSSFPIVSEETAGWQQWGPWSSCFHFERIRVRSCRPSMVIHCIGDRSEKQLCLRSSETNILVAKDPWIVEREINRSYLNDKVNNTS</sequence>
<evidence type="ECO:0000313" key="2">
    <source>
        <dbReference type="WBParaSite" id="ALUE_0001611601-mRNA-1"/>
    </source>
</evidence>
<dbReference type="WBParaSite" id="ALUE_0001611601-mRNA-1">
    <property type="protein sequence ID" value="ALUE_0001611601-mRNA-1"/>
    <property type="gene ID" value="ALUE_0001611601"/>
</dbReference>
<dbReference type="Proteomes" id="UP000036681">
    <property type="component" value="Unplaced"/>
</dbReference>